<evidence type="ECO:0000256" key="4">
    <source>
        <dbReference type="ARBA" id="ARBA00023212"/>
    </source>
</evidence>
<name>A0A164WW02_9CRUS</name>
<feature type="region of interest" description="Disordered" evidence="7">
    <location>
        <begin position="502"/>
        <end position="566"/>
    </location>
</feature>
<comment type="subcellular location">
    <subcellularLocation>
        <location evidence="1">Cytoplasm</location>
        <location evidence="1">Cytoskeleton</location>
    </subcellularLocation>
</comment>
<dbReference type="GO" id="GO:0046785">
    <property type="term" value="P:microtubule polymerization"/>
    <property type="evidence" value="ECO:0007669"/>
    <property type="project" value="InterPro"/>
</dbReference>
<feature type="compositionally biased region" description="Low complexity" evidence="7">
    <location>
        <begin position="1024"/>
        <end position="1036"/>
    </location>
</feature>
<feature type="domain" description="TOG" evidence="8">
    <location>
        <begin position="804"/>
        <end position="1004"/>
    </location>
</feature>
<evidence type="ECO:0000313" key="9">
    <source>
        <dbReference type="EMBL" id="KZS13631.1"/>
    </source>
</evidence>
<protein>
    <submittedName>
        <fullName evidence="9">Miniature spindles-like protein</fullName>
    </submittedName>
</protein>
<organism evidence="9 10">
    <name type="scientific">Daphnia magna</name>
    <dbReference type="NCBI Taxonomy" id="35525"/>
    <lineage>
        <taxon>Eukaryota</taxon>
        <taxon>Metazoa</taxon>
        <taxon>Ecdysozoa</taxon>
        <taxon>Arthropoda</taxon>
        <taxon>Crustacea</taxon>
        <taxon>Branchiopoda</taxon>
        <taxon>Diplostraca</taxon>
        <taxon>Cladocera</taxon>
        <taxon>Anomopoda</taxon>
        <taxon>Daphniidae</taxon>
        <taxon>Daphnia</taxon>
    </lineage>
</organism>
<reference evidence="9 10" key="1">
    <citation type="submission" date="2016-03" db="EMBL/GenBank/DDBJ databases">
        <title>EvidentialGene: Evidence-directed Construction of Genes on Genomes.</title>
        <authorList>
            <person name="Gilbert D.G."/>
            <person name="Choi J.-H."/>
            <person name="Mockaitis K."/>
            <person name="Colbourne J."/>
            <person name="Pfrender M."/>
        </authorList>
    </citation>
    <scope>NUCLEOTIDE SEQUENCE [LARGE SCALE GENOMIC DNA]</scope>
    <source>
        <strain evidence="9 10">Xinb3</strain>
        <tissue evidence="9">Complete organism</tissue>
    </source>
</reference>
<dbReference type="InterPro" id="IPR021133">
    <property type="entry name" value="HEAT_type_2"/>
</dbReference>
<comment type="similarity">
    <text evidence="5">Belongs to the TOG/XMAP215 family.</text>
</comment>
<dbReference type="SUPFAM" id="SSF48371">
    <property type="entry name" value="ARM repeat"/>
    <property type="match status" value="1"/>
</dbReference>
<evidence type="ECO:0000256" key="1">
    <source>
        <dbReference type="ARBA" id="ARBA00004245"/>
    </source>
</evidence>
<evidence type="ECO:0000259" key="8">
    <source>
        <dbReference type="SMART" id="SM01349"/>
    </source>
</evidence>
<keyword evidence="10" id="KW-1185">Reference proteome</keyword>
<feature type="repeat" description="HEAT" evidence="6">
    <location>
        <begin position="441"/>
        <end position="479"/>
    </location>
</feature>
<dbReference type="GO" id="GO:0030951">
    <property type="term" value="P:establishment or maintenance of microtubule cytoskeleton polarity"/>
    <property type="evidence" value="ECO:0007669"/>
    <property type="project" value="InterPro"/>
</dbReference>
<dbReference type="Gene3D" id="1.25.10.10">
    <property type="entry name" value="Leucine-rich Repeat Variant"/>
    <property type="match status" value="5"/>
</dbReference>
<dbReference type="InterPro" id="IPR045110">
    <property type="entry name" value="XMAP215"/>
</dbReference>
<dbReference type="GO" id="GO:0061863">
    <property type="term" value="F:microtubule plus end polymerase"/>
    <property type="evidence" value="ECO:0007669"/>
    <property type="project" value="InterPro"/>
</dbReference>
<comment type="caution">
    <text evidence="9">The sequence shown here is derived from an EMBL/GenBank/DDBJ whole genome shotgun (WGS) entry which is preliminary data.</text>
</comment>
<keyword evidence="3" id="KW-0677">Repeat</keyword>
<dbReference type="Proteomes" id="UP000076858">
    <property type="component" value="Unassembled WGS sequence"/>
</dbReference>
<gene>
    <name evidence="9" type="ORF">APZ42_020982</name>
</gene>
<dbReference type="InterPro" id="IPR011989">
    <property type="entry name" value="ARM-like"/>
</dbReference>
<dbReference type="InterPro" id="IPR048491">
    <property type="entry name" value="XMAP215_CLASP_TOG"/>
</dbReference>
<dbReference type="GO" id="GO:0005856">
    <property type="term" value="C:cytoskeleton"/>
    <property type="evidence" value="ECO:0007669"/>
    <property type="project" value="UniProtKB-SubCell"/>
</dbReference>
<evidence type="ECO:0000256" key="2">
    <source>
        <dbReference type="ARBA" id="ARBA00022490"/>
    </source>
</evidence>
<dbReference type="Pfam" id="PF21041">
    <property type="entry name" value="XMAP215_CLASP_TOG"/>
    <property type="match status" value="3"/>
</dbReference>
<accession>A0A164WW02</accession>
<dbReference type="STRING" id="35525.A0A164WW02"/>
<evidence type="ECO:0000256" key="3">
    <source>
        <dbReference type="ARBA" id="ARBA00022737"/>
    </source>
</evidence>
<dbReference type="PROSITE" id="PS50077">
    <property type="entry name" value="HEAT_REPEAT"/>
    <property type="match status" value="1"/>
</dbReference>
<dbReference type="GO" id="GO:0051010">
    <property type="term" value="F:microtubule plus-end binding"/>
    <property type="evidence" value="ECO:0007669"/>
    <property type="project" value="InterPro"/>
</dbReference>
<feature type="domain" description="TOG" evidence="8">
    <location>
        <begin position="270"/>
        <end position="504"/>
    </location>
</feature>
<dbReference type="InterPro" id="IPR034085">
    <property type="entry name" value="TOG"/>
</dbReference>
<feature type="domain" description="TOG" evidence="8">
    <location>
        <begin position="1"/>
        <end position="227"/>
    </location>
</feature>
<dbReference type="SMART" id="SM01349">
    <property type="entry name" value="TOG"/>
    <property type="match status" value="4"/>
</dbReference>
<dbReference type="FunFam" id="1.25.10.10:FF:000063">
    <property type="entry name" value="Putative cytoskeleton-associated protein 5"/>
    <property type="match status" value="1"/>
</dbReference>
<keyword evidence="2" id="KW-0963">Cytoplasm</keyword>
<dbReference type="FunFam" id="1.25.10.10:FF:000068">
    <property type="entry name" value="cytoskeleton-associated protein 5 isoform X1"/>
    <property type="match status" value="1"/>
</dbReference>
<feature type="region of interest" description="Disordered" evidence="7">
    <location>
        <begin position="1024"/>
        <end position="1051"/>
    </location>
</feature>
<evidence type="ECO:0000256" key="5">
    <source>
        <dbReference type="ARBA" id="ARBA00025722"/>
    </source>
</evidence>
<keyword evidence="4" id="KW-0206">Cytoskeleton</keyword>
<feature type="compositionally biased region" description="Low complexity" evidence="7">
    <location>
        <begin position="540"/>
        <end position="566"/>
    </location>
</feature>
<dbReference type="PANTHER" id="PTHR12609">
    <property type="entry name" value="MICROTUBULE ASSOCIATED PROTEIN XMAP215"/>
    <property type="match status" value="1"/>
</dbReference>
<evidence type="ECO:0000256" key="6">
    <source>
        <dbReference type="PROSITE-ProRule" id="PRU00103"/>
    </source>
</evidence>
<feature type="domain" description="TOG" evidence="8">
    <location>
        <begin position="577"/>
        <end position="803"/>
    </location>
</feature>
<sequence length="1145" mass="126256">MDEDTEYLKLPIEDQCVHKLWKARVHGYEAALKLFGQWEEKSPEWNKFTFLMKKIVIDSNAVAQEKGLETVLCFVENSAQASKTVGDVMSGLIAKCLGAPKARTKDVAIQIALMYVEIEKYEIVQEEILKGIAASKNPKVVAACIATLTQALREFGPKVINLKLVLKQVPVLLEDRDKNVREEGKKLVVELYRWIGQALKPQLSALKPIQVSELETEFEKLGNEKPHQTRFLRSQQDLKAKMEARMTEGTDATEEEADNADAVPDIDPYELLEPVDILSQLPKDFYDKCEAKKWQERKEAMDALEQLVANPKLQTGDYGDLVRALKKIIGKDSNVMVIAVAGKCLCGLANGLKKKFSPYALACIPTILEKFKEKKQNVVTAMREAIDAIYPSTTIEAIQEDVLASLDNKNPSVKAETAAFLGRCFAKCNATILNKKLLKAYCPALIKALNEPDPGVRDSSAEALGIAMKVVGEKVIMPFLPDLEAMKMAKIKECCEKAVVSGKPSGAAKPKTAPSMPESKEAAPKIADAAQKRPGAVIKKPTAAASGSGPAKKPAGKTAVKKAAGANAKVEEKIEKELSPEEVEEKTAAILPPDVITGITDANWKTRLGAMESMMQTIQTLERADIPTQVLVRTLCKKPGLKDNNFQVTKLKLEAVKFLAEKSDFSKRSAEYVINDVVDKLSDAKNGSITTEALTAIAEATSLDFVANQVTDFAMGQKNPKVQAEALVWLSNAIKEFGFVVQPKPIIETAKKGISATNPAVRTAAITLVGTLFLYMGPPLRTFFDGEKPALLQQLNTEFDKVRNEALQKVTTILNDAKFITPQLGELPTALAARMSDSNTNLVQQALTIGQALAIAMGPNCRQHVRVLLPGFLQALSVNKPTVRATAISCLNTWVEQCNGMKEFFEGEVIADALKTGNPFVKADLLTWLAEKLPNVNAKVLNKDDVTACVPHLLAAIEDRTADLIWIKFDLACLQNLWLLLLNQLRRLKLQPILLRKFQKRMTMPPKLLQERPCGRRPRLRQIAGPAAAASAVPGAKSSRKKDDDVDTSPLLPLNNLKTQRVNDELKLRVLKWNFAVPRDEFVDQLKEQMNTAGVNKSLMTNMFHVDFKFHLKAIESLNEDLSVNVESQKSQFGFDSKMDDFTVL</sequence>
<evidence type="ECO:0000256" key="7">
    <source>
        <dbReference type="SAM" id="MobiDB-lite"/>
    </source>
</evidence>
<dbReference type="EMBL" id="LRGB01001036">
    <property type="protein sequence ID" value="KZS13631.1"/>
    <property type="molecule type" value="Genomic_DNA"/>
</dbReference>
<proteinExistence type="inferred from homology"/>
<dbReference type="GO" id="GO:0007051">
    <property type="term" value="P:spindle organization"/>
    <property type="evidence" value="ECO:0007669"/>
    <property type="project" value="InterPro"/>
</dbReference>
<dbReference type="OrthoDB" id="205662at2759"/>
<dbReference type="FunFam" id="1.25.10.10:FF:000019">
    <property type="entry name" value="Cytoskeleton-associated protein 5"/>
    <property type="match status" value="1"/>
</dbReference>
<evidence type="ECO:0000313" key="10">
    <source>
        <dbReference type="Proteomes" id="UP000076858"/>
    </source>
</evidence>
<dbReference type="InterPro" id="IPR016024">
    <property type="entry name" value="ARM-type_fold"/>
</dbReference>
<dbReference type="AlphaFoldDB" id="A0A164WW02"/>